<feature type="domain" description="Flavoprotein" evidence="1">
    <location>
        <begin position="8"/>
        <end position="126"/>
    </location>
</feature>
<dbReference type="RefSeq" id="WP_275033962.1">
    <property type="nucleotide sequence ID" value="NZ_CP118615.1"/>
</dbReference>
<protein>
    <submittedName>
        <fullName evidence="2">Flavoprotein</fullName>
    </submittedName>
</protein>
<keyword evidence="3" id="KW-1185">Reference proteome</keyword>
<gene>
    <name evidence="2" type="ORF">PVK37_12055</name>
</gene>
<dbReference type="InterPro" id="IPR003382">
    <property type="entry name" value="Flavoprotein"/>
</dbReference>
<dbReference type="InterPro" id="IPR036551">
    <property type="entry name" value="Flavin_trans-like"/>
</dbReference>
<proteinExistence type="predicted"/>
<reference evidence="2 3" key="1">
    <citation type="submission" date="2023-02" db="EMBL/GenBank/DDBJ databases">
        <authorList>
            <person name="Mo P."/>
        </authorList>
    </citation>
    <scope>NUCLEOTIDE SEQUENCE [LARGE SCALE GENOMIC DNA]</scope>
    <source>
        <strain evidence="2 3">HUAS 3</strain>
    </source>
</reference>
<organism evidence="2 3">
    <name type="scientific">Micromonospora cathayae</name>
    <dbReference type="NCBI Taxonomy" id="3028804"/>
    <lineage>
        <taxon>Bacteria</taxon>
        <taxon>Bacillati</taxon>
        <taxon>Actinomycetota</taxon>
        <taxon>Actinomycetes</taxon>
        <taxon>Micromonosporales</taxon>
        <taxon>Micromonosporaceae</taxon>
        <taxon>Micromonospora</taxon>
    </lineage>
</organism>
<evidence type="ECO:0000313" key="2">
    <source>
        <dbReference type="EMBL" id="WDZ87077.1"/>
    </source>
</evidence>
<dbReference type="Gene3D" id="3.40.50.1950">
    <property type="entry name" value="Flavin prenyltransferase-like"/>
    <property type="match status" value="1"/>
</dbReference>
<dbReference type="SUPFAM" id="SSF52507">
    <property type="entry name" value="Homo-oligomeric flavin-containing Cys decarboxylases, HFCD"/>
    <property type="match status" value="1"/>
</dbReference>
<accession>A0ABY7ZVN1</accession>
<dbReference type="Proteomes" id="UP001219605">
    <property type="component" value="Chromosome"/>
</dbReference>
<sequence>MTSQPVLYLVVSAAGPAQHIDDLVGLLIADGWTVCLILTPTAATWLDRAALAERTGHPVRVEWRLPGDPEPHPEADAVAVVPATFNVINKWATGVNDTLALGILNEALGAGVPVHAFPRVGDLGNHPAYPGHLRLLRDAGVQVTDLPDIRRDGWQPVVDTLRPTKP</sequence>
<dbReference type="EMBL" id="CP118615">
    <property type="protein sequence ID" value="WDZ87077.1"/>
    <property type="molecule type" value="Genomic_DNA"/>
</dbReference>
<name>A0ABY7ZVN1_9ACTN</name>
<evidence type="ECO:0000313" key="3">
    <source>
        <dbReference type="Proteomes" id="UP001219605"/>
    </source>
</evidence>
<evidence type="ECO:0000259" key="1">
    <source>
        <dbReference type="Pfam" id="PF02441"/>
    </source>
</evidence>
<dbReference type="Pfam" id="PF02441">
    <property type="entry name" value="Flavoprotein"/>
    <property type="match status" value="1"/>
</dbReference>